<gene>
    <name evidence="3" type="ORF">GA0070610_2869</name>
</gene>
<feature type="signal peptide" evidence="1">
    <location>
        <begin position="1"/>
        <end position="34"/>
    </location>
</feature>
<evidence type="ECO:0000256" key="1">
    <source>
        <dbReference type="SAM" id="SignalP"/>
    </source>
</evidence>
<dbReference type="InterPro" id="IPR001849">
    <property type="entry name" value="PH_domain"/>
</dbReference>
<dbReference type="PROSITE" id="PS50003">
    <property type="entry name" value="PH_DOMAIN"/>
    <property type="match status" value="1"/>
</dbReference>
<dbReference type="Proteomes" id="UP000198251">
    <property type="component" value="Chromosome I"/>
</dbReference>
<evidence type="ECO:0000313" key="3">
    <source>
        <dbReference type="EMBL" id="SCG16598.1"/>
    </source>
</evidence>
<dbReference type="RefSeq" id="WP_157747153.1">
    <property type="nucleotide sequence ID" value="NZ_JBFAAC010000012.1"/>
</dbReference>
<dbReference type="InterPro" id="IPR006311">
    <property type="entry name" value="TAT_signal"/>
</dbReference>
<dbReference type="PROSITE" id="PS51318">
    <property type="entry name" value="TAT"/>
    <property type="match status" value="1"/>
</dbReference>
<dbReference type="AlphaFoldDB" id="A0A1C5GA89"/>
<protein>
    <recommendedName>
        <fullName evidence="2">PH domain-containing protein</fullName>
    </recommendedName>
</protein>
<sequence>MRATNPTTRNRWLASLSVAAATVAGLAVPQQAQAAAGDVSYVLNHTNVRVCGSVRQIQCPDGLGANGVKGSVVGDQWDRTWCWRDGEWAGEPSTNRWFKITANTTAGWKTGWVSAAQVPIQAFVPWCSSWN</sequence>
<feature type="chain" id="PRO_5008716436" description="PH domain-containing protein" evidence="1">
    <location>
        <begin position="35"/>
        <end position="131"/>
    </location>
</feature>
<proteinExistence type="predicted"/>
<keyword evidence="4" id="KW-1185">Reference proteome</keyword>
<keyword evidence="1" id="KW-0732">Signal</keyword>
<reference evidence="3 4" key="1">
    <citation type="submission" date="2016-06" db="EMBL/GenBank/DDBJ databases">
        <authorList>
            <person name="Kjaerup R.B."/>
            <person name="Dalgaard T.S."/>
            <person name="Juul-Madsen H.R."/>
        </authorList>
    </citation>
    <scope>NUCLEOTIDE SEQUENCE [LARGE SCALE GENOMIC DNA]</scope>
    <source>
        <strain evidence="3 4">DSM 43913</strain>
    </source>
</reference>
<dbReference type="GeneID" id="95802658"/>
<organism evidence="3 4">
    <name type="scientific">Micromonospora echinofusca</name>
    <dbReference type="NCBI Taxonomy" id="47858"/>
    <lineage>
        <taxon>Bacteria</taxon>
        <taxon>Bacillati</taxon>
        <taxon>Actinomycetota</taxon>
        <taxon>Actinomycetes</taxon>
        <taxon>Micromonosporales</taxon>
        <taxon>Micromonosporaceae</taxon>
        <taxon>Micromonospora</taxon>
    </lineage>
</organism>
<evidence type="ECO:0000259" key="2">
    <source>
        <dbReference type="PROSITE" id="PS50003"/>
    </source>
</evidence>
<evidence type="ECO:0000313" key="4">
    <source>
        <dbReference type="Proteomes" id="UP000198251"/>
    </source>
</evidence>
<dbReference type="EMBL" id="LT607733">
    <property type="protein sequence ID" value="SCG16598.1"/>
    <property type="molecule type" value="Genomic_DNA"/>
</dbReference>
<name>A0A1C5GA89_MICEH</name>
<feature type="domain" description="PH" evidence="2">
    <location>
        <begin position="1"/>
        <end position="21"/>
    </location>
</feature>
<accession>A0A1C5GA89</accession>